<name>A0ABQ9KDD2_HEVBR</name>
<evidence type="ECO:0000313" key="2">
    <source>
        <dbReference type="Proteomes" id="UP001174677"/>
    </source>
</evidence>
<evidence type="ECO:0000313" key="1">
    <source>
        <dbReference type="EMBL" id="KAJ9135222.1"/>
    </source>
</evidence>
<organism evidence="1 2">
    <name type="scientific">Hevea brasiliensis</name>
    <name type="common">Para rubber tree</name>
    <name type="synonym">Siphonia brasiliensis</name>
    <dbReference type="NCBI Taxonomy" id="3981"/>
    <lineage>
        <taxon>Eukaryota</taxon>
        <taxon>Viridiplantae</taxon>
        <taxon>Streptophyta</taxon>
        <taxon>Embryophyta</taxon>
        <taxon>Tracheophyta</taxon>
        <taxon>Spermatophyta</taxon>
        <taxon>Magnoliopsida</taxon>
        <taxon>eudicotyledons</taxon>
        <taxon>Gunneridae</taxon>
        <taxon>Pentapetalae</taxon>
        <taxon>rosids</taxon>
        <taxon>fabids</taxon>
        <taxon>Malpighiales</taxon>
        <taxon>Euphorbiaceae</taxon>
        <taxon>Crotonoideae</taxon>
        <taxon>Micrandreae</taxon>
        <taxon>Hevea</taxon>
    </lineage>
</organism>
<comment type="caution">
    <text evidence="1">The sequence shown here is derived from an EMBL/GenBank/DDBJ whole genome shotgun (WGS) entry which is preliminary data.</text>
</comment>
<sequence>MFVMTCLLEHRPLNLPVLILHTMATALRHSTTCLHYGRLMTRLLRAPRAYPGTKAAMIIPRDYGLYTMDILPHRDSLFTRTAISMLGKTALHLHRDHGPRVHDHTKTLARVARSVVRPSLLRT</sequence>
<proteinExistence type="predicted"/>
<evidence type="ECO:0008006" key="3">
    <source>
        <dbReference type="Google" id="ProtNLM"/>
    </source>
</evidence>
<keyword evidence="2" id="KW-1185">Reference proteome</keyword>
<dbReference type="EMBL" id="JARPOI010000018">
    <property type="protein sequence ID" value="KAJ9135222.1"/>
    <property type="molecule type" value="Genomic_DNA"/>
</dbReference>
<dbReference type="Proteomes" id="UP001174677">
    <property type="component" value="Chromosome 18"/>
</dbReference>
<protein>
    <recommendedName>
        <fullName evidence="3">Secreted protein</fullName>
    </recommendedName>
</protein>
<reference evidence="1 2" key="1">
    <citation type="journal article" date="2023" name="Plant Biotechnol. J.">
        <title>Chromosome-level wild Hevea brasiliensis genome provides new tools for genomic-assisted breeding and valuable loci to elevate rubber yield.</title>
        <authorList>
            <person name="Cheng H."/>
            <person name="Song X."/>
            <person name="Hu Y."/>
            <person name="Wu T."/>
            <person name="Yang Q."/>
            <person name="An Z."/>
            <person name="Feng S."/>
            <person name="Deng Z."/>
            <person name="Wu W."/>
            <person name="Zeng X."/>
            <person name="Tu M."/>
            <person name="Wang X."/>
            <person name="Huang H."/>
        </authorList>
    </citation>
    <scope>NUCLEOTIDE SEQUENCE [LARGE SCALE GENOMIC DNA]</scope>
    <source>
        <strain evidence="1">MT/VB/25A 57/8</strain>
    </source>
</reference>
<gene>
    <name evidence="1" type="ORF">P3X46_032430</name>
</gene>
<accession>A0ABQ9KDD2</accession>